<gene>
    <name evidence="1" type="ORF">LP422_01615</name>
</gene>
<proteinExistence type="predicted"/>
<name>A0AC61U5D5_9MICO</name>
<keyword evidence="1" id="KW-0067">ATP-binding</keyword>
<accession>A0AC61U5D5</accession>
<keyword evidence="1" id="KW-0547">Nucleotide-binding</keyword>
<dbReference type="Proteomes" id="UP001059663">
    <property type="component" value="Chromosome"/>
</dbReference>
<evidence type="ECO:0000313" key="2">
    <source>
        <dbReference type="Proteomes" id="UP001059663"/>
    </source>
</evidence>
<evidence type="ECO:0000313" key="1">
    <source>
        <dbReference type="EMBL" id="UUZ45066.1"/>
    </source>
</evidence>
<organism evidence="1 2">
    <name type="scientific">Janibacter limosus</name>
    <dbReference type="NCBI Taxonomy" id="53458"/>
    <lineage>
        <taxon>Bacteria</taxon>
        <taxon>Bacillati</taxon>
        <taxon>Actinomycetota</taxon>
        <taxon>Actinomycetes</taxon>
        <taxon>Micrococcales</taxon>
        <taxon>Intrasporangiaceae</taxon>
        <taxon>Janibacter</taxon>
    </lineage>
</organism>
<sequence length="263" mass="27777">MTARVLDGQAVAVHGPRGMGRTTFLDLVASGLPAAVVVRIARLGTPGHAAALIARAFDPSTLEELPERMRSTLPDPRPADWPDPAARLGDALTELLTAQAGHAPFVLVIDDVQYLDELSDHALRAAAVRSLGPGAFGLLLGVGPGDPSPVTGFVPTTSEARDLPVLHIDLPPFAGADTVEMLTEVGMATDTALWAHRGVRRQPRARPRDRRVGGRAAHREHLPRGARSRARAGPCPVGDRPDDPAPDRGHAPADGRRAHPAGW</sequence>
<protein>
    <submittedName>
        <fullName evidence="1">ATP-binding protein</fullName>
    </submittedName>
</protein>
<reference evidence="1" key="1">
    <citation type="submission" date="2021-11" db="EMBL/GenBank/DDBJ databases">
        <title>Study of the species diversity of bacterial strains isolated from a unique natural object - Shulgan-Tash cave (Bashkiria).</title>
        <authorList>
            <person name="Sazanova A.L."/>
            <person name="Chirak E.R."/>
            <person name="Safronova V.I."/>
        </authorList>
    </citation>
    <scope>NUCLEOTIDE SEQUENCE</scope>
    <source>
        <strain evidence="1">P1</strain>
    </source>
</reference>
<dbReference type="EMBL" id="CP087977">
    <property type="protein sequence ID" value="UUZ45066.1"/>
    <property type="molecule type" value="Genomic_DNA"/>
</dbReference>